<organism evidence="1 2">
    <name type="scientific">Cirrhinus molitorella</name>
    <name type="common">mud carp</name>
    <dbReference type="NCBI Taxonomy" id="172907"/>
    <lineage>
        <taxon>Eukaryota</taxon>
        <taxon>Metazoa</taxon>
        <taxon>Chordata</taxon>
        <taxon>Craniata</taxon>
        <taxon>Vertebrata</taxon>
        <taxon>Euteleostomi</taxon>
        <taxon>Actinopterygii</taxon>
        <taxon>Neopterygii</taxon>
        <taxon>Teleostei</taxon>
        <taxon>Ostariophysi</taxon>
        <taxon>Cypriniformes</taxon>
        <taxon>Cyprinidae</taxon>
        <taxon>Labeoninae</taxon>
        <taxon>Labeonini</taxon>
        <taxon>Cirrhinus</taxon>
    </lineage>
</organism>
<dbReference type="AlphaFoldDB" id="A0AA88TNS3"/>
<sequence length="164" mass="18268">MTVICSAFQGLTETQVTRVIVDALVLPGVLCVSPAFRCAGDVTRPRCVGSRTRVNETREAWRLNHEQFEETLLGQADKFPMEWWNAWSMLCTNGLRCSGSSGTRPICTPVTKDQLFGAGCMCDTALACLYPNKEGLYREFQSQEKWTSNGELWPEATAFPTKCS</sequence>
<name>A0AA88TNS3_9TELE</name>
<comment type="caution">
    <text evidence="1">The sequence shown here is derived from an EMBL/GenBank/DDBJ whole genome shotgun (WGS) entry which is preliminary data.</text>
</comment>
<reference evidence="1" key="1">
    <citation type="submission" date="2023-08" db="EMBL/GenBank/DDBJ databases">
        <title>Chromosome-level Genome Assembly of mud carp (Cirrhinus molitorella).</title>
        <authorList>
            <person name="Liu H."/>
        </authorList>
    </citation>
    <scope>NUCLEOTIDE SEQUENCE</scope>
    <source>
        <strain evidence="1">Prfri</strain>
        <tissue evidence="1">Muscle</tissue>
    </source>
</reference>
<proteinExistence type="predicted"/>
<evidence type="ECO:0000313" key="1">
    <source>
        <dbReference type="EMBL" id="KAK2900453.1"/>
    </source>
</evidence>
<dbReference type="Proteomes" id="UP001187343">
    <property type="component" value="Unassembled WGS sequence"/>
</dbReference>
<gene>
    <name evidence="1" type="ORF">Q8A67_008568</name>
</gene>
<protein>
    <submittedName>
        <fullName evidence="1">Uncharacterized protein</fullName>
    </submittedName>
</protein>
<evidence type="ECO:0000313" key="2">
    <source>
        <dbReference type="Proteomes" id="UP001187343"/>
    </source>
</evidence>
<dbReference type="EMBL" id="JAUYZG010000008">
    <property type="protein sequence ID" value="KAK2900453.1"/>
    <property type="molecule type" value="Genomic_DNA"/>
</dbReference>
<accession>A0AA88TNS3</accession>
<keyword evidence="2" id="KW-1185">Reference proteome</keyword>